<sequence length="228" mass="25967">AKIVEKERRGEDYMSFAKDWNIKKSTVYSILKAGRKEKISTRGPREHRRKFTHENLEAAIAHIENHPAGSLQQICEIICPHVHPSTLNPHLDGAMITYKLLRHEPCARNSPENIALRQVFAQFYQHETRLKVLIDEFNFNLFCVKKFGRSRVADRASIPVRTSQGVNLNVIVAINDNGQLLKWASHVGSLRDHFATFMGELSNLLAETEAVFILDNAPIHCRTENFAG</sequence>
<organism evidence="2 3">
    <name type="scientific">Cichlidogyrus casuarinus</name>
    <dbReference type="NCBI Taxonomy" id="1844966"/>
    <lineage>
        <taxon>Eukaryota</taxon>
        <taxon>Metazoa</taxon>
        <taxon>Spiralia</taxon>
        <taxon>Lophotrochozoa</taxon>
        <taxon>Platyhelminthes</taxon>
        <taxon>Monogenea</taxon>
        <taxon>Monopisthocotylea</taxon>
        <taxon>Dactylogyridea</taxon>
        <taxon>Ancyrocephalidae</taxon>
        <taxon>Cichlidogyrus</taxon>
    </lineage>
</organism>
<dbReference type="SUPFAM" id="SSF46689">
    <property type="entry name" value="Homeodomain-like"/>
    <property type="match status" value="1"/>
</dbReference>
<name>A0ABD2PKF5_9PLAT</name>
<gene>
    <name evidence="2" type="ORF">Ciccas_013706</name>
</gene>
<dbReference type="AlphaFoldDB" id="A0ABD2PKF5"/>
<comment type="caution">
    <text evidence="2">The sequence shown here is derived from an EMBL/GenBank/DDBJ whole genome shotgun (WGS) entry which is preliminary data.</text>
</comment>
<evidence type="ECO:0000313" key="2">
    <source>
        <dbReference type="EMBL" id="KAL3307774.1"/>
    </source>
</evidence>
<evidence type="ECO:0000313" key="3">
    <source>
        <dbReference type="Proteomes" id="UP001626550"/>
    </source>
</evidence>
<keyword evidence="3" id="KW-1185">Reference proteome</keyword>
<feature type="domain" description="Tc1-like transposase DDE" evidence="1">
    <location>
        <begin position="132"/>
        <end position="222"/>
    </location>
</feature>
<dbReference type="Pfam" id="PF13358">
    <property type="entry name" value="DDE_3"/>
    <property type="match status" value="1"/>
</dbReference>
<dbReference type="InterPro" id="IPR009057">
    <property type="entry name" value="Homeodomain-like_sf"/>
</dbReference>
<reference evidence="2 3" key="1">
    <citation type="submission" date="2024-11" db="EMBL/GenBank/DDBJ databases">
        <title>Adaptive evolution of stress response genes in parasites aligns with host niche diversity.</title>
        <authorList>
            <person name="Hahn C."/>
            <person name="Resl P."/>
        </authorList>
    </citation>
    <scope>NUCLEOTIDE SEQUENCE [LARGE SCALE GENOMIC DNA]</scope>
    <source>
        <strain evidence="2">EGGRZ-B1_66</strain>
        <tissue evidence="2">Body</tissue>
    </source>
</reference>
<proteinExistence type="predicted"/>
<dbReference type="Proteomes" id="UP001626550">
    <property type="component" value="Unassembled WGS sequence"/>
</dbReference>
<dbReference type="Gene3D" id="3.30.420.10">
    <property type="entry name" value="Ribonuclease H-like superfamily/Ribonuclease H"/>
    <property type="match status" value="1"/>
</dbReference>
<feature type="non-terminal residue" evidence="2">
    <location>
        <position position="228"/>
    </location>
</feature>
<feature type="non-terminal residue" evidence="2">
    <location>
        <position position="1"/>
    </location>
</feature>
<dbReference type="InterPro" id="IPR036397">
    <property type="entry name" value="RNaseH_sf"/>
</dbReference>
<dbReference type="EMBL" id="JBJKFK010006518">
    <property type="protein sequence ID" value="KAL3307774.1"/>
    <property type="molecule type" value="Genomic_DNA"/>
</dbReference>
<dbReference type="InterPro" id="IPR038717">
    <property type="entry name" value="Tc1-like_DDE_dom"/>
</dbReference>
<accession>A0ABD2PKF5</accession>
<protein>
    <recommendedName>
        <fullName evidence="1">Tc1-like transposase DDE domain-containing protein</fullName>
    </recommendedName>
</protein>
<evidence type="ECO:0000259" key="1">
    <source>
        <dbReference type="Pfam" id="PF13358"/>
    </source>
</evidence>